<reference evidence="1 2" key="1">
    <citation type="journal article" date="2019" name="Nat. Plants">
        <title>Genome sequencing of Musa balbisiana reveals subgenome evolution and function divergence in polyploid bananas.</title>
        <authorList>
            <person name="Yao X."/>
        </authorList>
    </citation>
    <scope>NUCLEOTIDE SEQUENCE [LARGE SCALE GENOMIC DNA]</scope>
    <source>
        <strain evidence="2">cv. DH-PKW</strain>
        <tissue evidence="1">Leaves</tissue>
    </source>
</reference>
<gene>
    <name evidence="1" type="ORF">C4D60_Mb03t07620</name>
</gene>
<accession>A0A4S8JA00</accession>
<dbReference type="AlphaFoldDB" id="A0A4S8JA00"/>
<dbReference type="Proteomes" id="UP000317650">
    <property type="component" value="Chromosome 3"/>
</dbReference>
<keyword evidence="2" id="KW-1185">Reference proteome</keyword>
<proteinExistence type="predicted"/>
<organism evidence="1 2">
    <name type="scientific">Musa balbisiana</name>
    <name type="common">Banana</name>
    <dbReference type="NCBI Taxonomy" id="52838"/>
    <lineage>
        <taxon>Eukaryota</taxon>
        <taxon>Viridiplantae</taxon>
        <taxon>Streptophyta</taxon>
        <taxon>Embryophyta</taxon>
        <taxon>Tracheophyta</taxon>
        <taxon>Spermatophyta</taxon>
        <taxon>Magnoliopsida</taxon>
        <taxon>Liliopsida</taxon>
        <taxon>Zingiberales</taxon>
        <taxon>Musaceae</taxon>
        <taxon>Musa</taxon>
    </lineage>
</organism>
<evidence type="ECO:0000313" key="2">
    <source>
        <dbReference type="Proteomes" id="UP000317650"/>
    </source>
</evidence>
<sequence>MEPSYGVLESSLFPGDQPGAADRFQPVALALAPPPQPQHLHQWLVPHYDVPTDVGTPWRLVDWDGTNQGTAHVKSVLQDRKNHDQHVWAKMLHVELALINSSVAFTSLVIHKLSAEDGETESDTTTPEHEQLHFQNIEKSDLAHQILAKQQRESFSIRRGGGGRVTTRAEAAEVQS</sequence>
<dbReference type="EMBL" id="PYDT01000006">
    <property type="protein sequence ID" value="THU57824.1"/>
    <property type="molecule type" value="Genomic_DNA"/>
</dbReference>
<protein>
    <submittedName>
        <fullName evidence="1">Uncharacterized protein</fullName>
    </submittedName>
</protein>
<evidence type="ECO:0000313" key="1">
    <source>
        <dbReference type="EMBL" id="THU57824.1"/>
    </source>
</evidence>
<comment type="caution">
    <text evidence="1">The sequence shown here is derived from an EMBL/GenBank/DDBJ whole genome shotgun (WGS) entry which is preliminary data.</text>
</comment>
<name>A0A4S8JA00_MUSBA</name>